<keyword evidence="3" id="KW-1185">Reference proteome</keyword>
<protein>
    <submittedName>
        <fullName evidence="2">Uncharacterized protein</fullName>
    </submittedName>
</protein>
<dbReference type="AlphaFoldDB" id="A0A1E1KH51"/>
<feature type="compositionally biased region" description="Polar residues" evidence="1">
    <location>
        <begin position="79"/>
        <end position="94"/>
    </location>
</feature>
<feature type="region of interest" description="Disordered" evidence="1">
    <location>
        <begin position="76"/>
        <end position="128"/>
    </location>
</feature>
<dbReference type="EMBL" id="FJUW01000013">
    <property type="protein sequence ID" value="CZS97300.1"/>
    <property type="molecule type" value="Genomic_DNA"/>
</dbReference>
<feature type="region of interest" description="Disordered" evidence="1">
    <location>
        <begin position="1"/>
        <end position="32"/>
    </location>
</feature>
<name>A0A1E1KH51_9HELO</name>
<feature type="compositionally biased region" description="Polar residues" evidence="1">
    <location>
        <begin position="1"/>
        <end position="12"/>
    </location>
</feature>
<organism evidence="2 3">
    <name type="scientific">Rhynchosporium graminicola</name>
    <dbReference type="NCBI Taxonomy" id="2792576"/>
    <lineage>
        <taxon>Eukaryota</taxon>
        <taxon>Fungi</taxon>
        <taxon>Dikarya</taxon>
        <taxon>Ascomycota</taxon>
        <taxon>Pezizomycotina</taxon>
        <taxon>Leotiomycetes</taxon>
        <taxon>Helotiales</taxon>
        <taxon>Ploettnerulaceae</taxon>
        <taxon>Rhynchosporium</taxon>
    </lineage>
</organism>
<evidence type="ECO:0000313" key="2">
    <source>
        <dbReference type="EMBL" id="CZS97300.1"/>
    </source>
</evidence>
<sequence>MAAATGQQTDPSVHSGHGLNDNPVPFSTLTASLPDGQVSRAIEIDSIIDANVEPNQSPASSRTISEGVEINSIIDASMEPNQSPTSSRTVSNGGDTPDNRCESPASSRTMSNDSDAPDNSRGPYTSTIQSLGVDQRIVPTVLCRVYGQRRRRELMDEDVSRQGIHDRHRWDRRRMMDKATRPNIVAFYEDGDSDCEWEEFEELREQRKGGIWILDLIRT</sequence>
<accession>A0A1E1KH51</accession>
<proteinExistence type="predicted"/>
<evidence type="ECO:0000313" key="3">
    <source>
        <dbReference type="Proteomes" id="UP000178129"/>
    </source>
</evidence>
<reference evidence="3" key="1">
    <citation type="submission" date="2016-03" db="EMBL/GenBank/DDBJ databases">
        <authorList>
            <person name="Ploux O."/>
        </authorList>
    </citation>
    <scope>NUCLEOTIDE SEQUENCE [LARGE SCALE GENOMIC DNA]</scope>
    <source>
        <strain evidence="3">UK7</strain>
    </source>
</reference>
<feature type="compositionally biased region" description="Polar residues" evidence="1">
    <location>
        <begin position="104"/>
        <end position="114"/>
    </location>
</feature>
<dbReference type="InParanoid" id="A0A1E1KH51"/>
<gene>
    <name evidence="2" type="ORF">RCO7_00305</name>
</gene>
<dbReference type="Proteomes" id="UP000178129">
    <property type="component" value="Unassembled WGS sequence"/>
</dbReference>
<evidence type="ECO:0000256" key="1">
    <source>
        <dbReference type="SAM" id="MobiDB-lite"/>
    </source>
</evidence>
<comment type="caution">
    <text evidence="2">The sequence shown here is derived from an EMBL/GenBank/DDBJ whole genome shotgun (WGS) entry which is preliminary data.</text>
</comment>